<organism evidence="2 3">
    <name type="scientific">Diversispora epigaea</name>
    <dbReference type="NCBI Taxonomy" id="1348612"/>
    <lineage>
        <taxon>Eukaryota</taxon>
        <taxon>Fungi</taxon>
        <taxon>Fungi incertae sedis</taxon>
        <taxon>Mucoromycota</taxon>
        <taxon>Glomeromycotina</taxon>
        <taxon>Glomeromycetes</taxon>
        <taxon>Diversisporales</taxon>
        <taxon>Diversisporaceae</taxon>
        <taxon>Diversispora</taxon>
    </lineage>
</organism>
<dbReference type="GO" id="GO:0015074">
    <property type="term" value="P:DNA integration"/>
    <property type="evidence" value="ECO:0007669"/>
    <property type="project" value="InterPro"/>
</dbReference>
<dbReference type="AlphaFoldDB" id="A0A397I709"/>
<reference evidence="2 3" key="1">
    <citation type="submission" date="2018-08" db="EMBL/GenBank/DDBJ databases">
        <title>Genome and evolution of the arbuscular mycorrhizal fungus Diversispora epigaea (formerly Glomus versiforme) and its bacterial endosymbionts.</title>
        <authorList>
            <person name="Sun X."/>
            <person name="Fei Z."/>
            <person name="Harrison M."/>
        </authorList>
    </citation>
    <scope>NUCLEOTIDE SEQUENCE [LARGE SCALE GENOMIC DNA]</scope>
    <source>
        <strain evidence="2 3">IT104</strain>
    </source>
</reference>
<keyword evidence="3" id="KW-1185">Reference proteome</keyword>
<dbReference type="GO" id="GO:0005634">
    <property type="term" value="C:nucleus"/>
    <property type="evidence" value="ECO:0007669"/>
    <property type="project" value="UniProtKB-ARBA"/>
</dbReference>
<feature type="domain" description="Integrase catalytic" evidence="1">
    <location>
        <begin position="1"/>
        <end position="122"/>
    </location>
</feature>
<proteinExistence type="predicted"/>
<dbReference type="OrthoDB" id="2344127at2759"/>
<dbReference type="Gene3D" id="3.30.420.10">
    <property type="entry name" value="Ribonuclease H-like superfamily/Ribonuclease H"/>
    <property type="match status" value="1"/>
</dbReference>
<dbReference type="EMBL" id="PQFF01000268">
    <property type="protein sequence ID" value="RHZ68600.1"/>
    <property type="molecule type" value="Genomic_DNA"/>
</dbReference>
<dbReference type="Proteomes" id="UP000266861">
    <property type="component" value="Unassembled WGS sequence"/>
</dbReference>
<dbReference type="InterPro" id="IPR036397">
    <property type="entry name" value="RNaseH_sf"/>
</dbReference>
<dbReference type="InterPro" id="IPR012337">
    <property type="entry name" value="RNaseH-like_sf"/>
</dbReference>
<evidence type="ECO:0000313" key="3">
    <source>
        <dbReference type="Proteomes" id="UP000266861"/>
    </source>
</evidence>
<dbReference type="SUPFAM" id="SSF53098">
    <property type="entry name" value="Ribonuclease H-like"/>
    <property type="match status" value="1"/>
</dbReference>
<dbReference type="PROSITE" id="PS50994">
    <property type="entry name" value="INTEGRASE"/>
    <property type="match status" value="1"/>
</dbReference>
<comment type="caution">
    <text evidence="2">The sequence shown here is derived from an EMBL/GenBank/DDBJ whole genome shotgun (WGS) entry which is preliminary data.</text>
</comment>
<dbReference type="GO" id="GO:0003676">
    <property type="term" value="F:nucleic acid binding"/>
    <property type="evidence" value="ECO:0007669"/>
    <property type="project" value="InterPro"/>
</dbReference>
<gene>
    <name evidence="2" type="ORF">Glove_294g16</name>
</gene>
<dbReference type="InterPro" id="IPR001584">
    <property type="entry name" value="Integrase_cat-core"/>
</dbReference>
<protein>
    <recommendedName>
        <fullName evidence="1">Integrase catalytic domain-containing protein</fullName>
    </recommendedName>
</protein>
<name>A0A397I709_9GLOM</name>
<sequence>MDKYDFSLEDILTSAVVAEAFVNLINNPDNHFSWNKMKLVMIDKGSEFKGDFEKLLKKHKIKNQKVNSKNTIGFVERSNQTLCEKLFKTQDAQELILPFPQRSRVWQINLPIVYALLNDTIT</sequence>
<evidence type="ECO:0000259" key="1">
    <source>
        <dbReference type="PROSITE" id="PS50994"/>
    </source>
</evidence>
<dbReference type="STRING" id="1348612.A0A397I709"/>
<evidence type="ECO:0000313" key="2">
    <source>
        <dbReference type="EMBL" id="RHZ68600.1"/>
    </source>
</evidence>
<accession>A0A397I709</accession>